<organism evidence="1 2">
    <name type="scientific">Asaia bogorensis NBRC 16594</name>
    <dbReference type="NCBI Taxonomy" id="1231624"/>
    <lineage>
        <taxon>Bacteria</taxon>
        <taxon>Pseudomonadati</taxon>
        <taxon>Pseudomonadota</taxon>
        <taxon>Alphaproteobacteria</taxon>
        <taxon>Acetobacterales</taxon>
        <taxon>Acetobacteraceae</taxon>
        <taxon>Asaia</taxon>
    </lineage>
</organism>
<evidence type="ECO:0000313" key="2">
    <source>
        <dbReference type="Proteomes" id="UP000321287"/>
    </source>
</evidence>
<accession>A0AAN4U3T7</accession>
<comment type="caution">
    <text evidence="1">The sequence shown here is derived from an EMBL/GenBank/DDBJ whole genome shotgun (WGS) entry which is preliminary data.</text>
</comment>
<evidence type="ECO:0000313" key="1">
    <source>
        <dbReference type="EMBL" id="GEL54898.1"/>
    </source>
</evidence>
<protein>
    <submittedName>
        <fullName evidence="1">Uncharacterized protein</fullName>
    </submittedName>
</protein>
<dbReference type="EMBL" id="BJVS01000010">
    <property type="protein sequence ID" value="GEL54898.1"/>
    <property type="molecule type" value="Genomic_DNA"/>
</dbReference>
<reference evidence="1 2" key="1">
    <citation type="submission" date="2019-07" db="EMBL/GenBank/DDBJ databases">
        <title>Whole genome shotgun sequence of Asaia bogorensis NBRC 16594.</title>
        <authorList>
            <person name="Hosoyama A."/>
            <person name="Uohara A."/>
            <person name="Ohji S."/>
            <person name="Ichikawa N."/>
        </authorList>
    </citation>
    <scope>NUCLEOTIDE SEQUENCE [LARGE SCALE GENOMIC DNA]</scope>
    <source>
        <strain evidence="1 2">NBRC 16594</strain>
    </source>
</reference>
<gene>
    <name evidence="1" type="ORF">ABO01nite_29050</name>
</gene>
<keyword evidence="2" id="KW-1185">Reference proteome</keyword>
<dbReference type="RefSeq" id="WP_146926889.1">
    <property type="nucleotide sequence ID" value="NZ_BAPU01000048.1"/>
</dbReference>
<dbReference type="AlphaFoldDB" id="A0AAN4U3T7"/>
<proteinExistence type="predicted"/>
<sequence length="292" mass="32287">MKFDNRLYIQANGVDPILTASEHIAWCRDFMAEFAQHSPWQMPCSVSGRTARHGNLGIEADFSNFDAMCILAQSDSKDDGFRNVGSGGDNRLLPDSYSSIGFTSLFSDGFQTKKSKDRCTISVTSPAYLAGLNELSTLAFYCVAFEKGAVNEEWARGEVALKVLRFFLSRFRFCSDVNVTTSTLYKSFSRGQTLRGEHLTETGGPVIGPLHYFGNPAIVALLRDEPDMTPFGEGLLLKLTDDFTTVDTVEIDDRLHAIRAKLRNAGFKTLYQGIDRAQWGCGSESVLGDEQP</sequence>
<name>A0AAN4U3T7_9PROT</name>
<dbReference type="Proteomes" id="UP000321287">
    <property type="component" value="Unassembled WGS sequence"/>
</dbReference>